<name>A0ABY4WB63_9BACL</name>
<evidence type="ECO:0000313" key="3">
    <source>
        <dbReference type="EMBL" id="USG64410.1"/>
    </source>
</evidence>
<protein>
    <submittedName>
        <fullName evidence="3">Copper amine oxidase N-terminal domain-containing protein</fullName>
    </submittedName>
</protein>
<reference evidence="3" key="1">
    <citation type="submission" date="2022-06" db="EMBL/GenBank/DDBJ databases">
        <title>Genome sequencing of Brevibacillus sp. BB3-R1.</title>
        <authorList>
            <person name="Heo J."/>
            <person name="Lee D."/>
            <person name="Won M."/>
            <person name="Han B.-H."/>
            <person name="Hong S.-B."/>
            <person name="Kwon S.-W."/>
        </authorList>
    </citation>
    <scope>NUCLEOTIDE SEQUENCE</scope>
    <source>
        <strain evidence="3">BB3-R1</strain>
    </source>
</reference>
<evidence type="ECO:0000313" key="4">
    <source>
        <dbReference type="Proteomes" id="UP001056500"/>
    </source>
</evidence>
<proteinExistence type="predicted"/>
<feature type="domain" description="Copper amine oxidase-like N-terminal" evidence="2">
    <location>
        <begin position="528"/>
        <end position="635"/>
    </location>
</feature>
<dbReference type="SUPFAM" id="SSF55383">
    <property type="entry name" value="Copper amine oxidase, domain N"/>
    <property type="match status" value="1"/>
</dbReference>
<dbReference type="InterPro" id="IPR012854">
    <property type="entry name" value="Cu_amine_oxidase-like_N"/>
</dbReference>
<dbReference type="Proteomes" id="UP001056500">
    <property type="component" value="Chromosome"/>
</dbReference>
<dbReference type="EMBL" id="CP098755">
    <property type="protein sequence ID" value="USG64410.1"/>
    <property type="molecule type" value="Genomic_DNA"/>
</dbReference>
<keyword evidence="1" id="KW-0732">Signal</keyword>
<organism evidence="3 4">
    <name type="scientific">Brevibacillus ruminantium</name>
    <dbReference type="NCBI Taxonomy" id="2950604"/>
    <lineage>
        <taxon>Bacteria</taxon>
        <taxon>Bacillati</taxon>
        <taxon>Bacillota</taxon>
        <taxon>Bacilli</taxon>
        <taxon>Bacillales</taxon>
        <taxon>Paenibacillaceae</taxon>
        <taxon>Brevibacillus</taxon>
    </lineage>
</organism>
<dbReference type="RefSeq" id="WP_251871522.1">
    <property type="nucleotide sequence ID" value="NZ_CP098755.1"/>
</dbReference>
<evidence type="ECO:0000256" key="1">
    <source>
        <dbReference type="SAM" id="SignalP"/>
    </source>
</evidence>
<gene>
    <name evidence="3" type="ORF">NDK47_19990</name>
</gene>
<dbReference type="Gene3D" id="3.30.457.10">
    <property type="entry name" value="Copper amine oxidase-like, N-terminal domain"/>
    <property type="match status" value="1"/>
</dbReference>
<keyword evidence="4" id="KW-1185">Reference proteome</keyword>
<sequence>MKRHFTSSTVVLTSLSLILSAGIIPGNAHAAYEEATLVSTYSFPPILQEIVVAENGSLSGTVVIDARYQANVSLLITDEDGRDQGELVIWNGTKGKLGPGITTKAKDGKEKVLHPSGQSMYIEIKTLTFSVTAKALDLAPGRYTAVVRVQDTPIYVQDVTREAYSKEISFIVPGAKADKAFPGELKVDKDGTIQITIRSSSVSSQAEWMLVIVDEDGEIAGRISFNPKNPKVSLGNLKLSPGEYTIYLEVIDGRDTLQSKSVVVVIQAAGGSGAGTVVLGGGAGSGGTGAGGTGGSGVGSPGAGAGGYGAGSGAGTSGSSGTATSNFPGQVLVSTDGTIQIRLDLNSADAKAKFTLLVKSEDGKVVKRIPINLKNPSSISGRGLSLPEGEYSLVLEMVSSGKRSYSSSVTWKVSTKSSSTVVFPIPSGDAFPGGIKVNTDGSISITIKWKASYSDYQWYVVVYDEYGKSLKRVSLNPQNPIFSWKELNLPTGGYSVVIEVVDPVSGSRAASLPAFVTVNQTKGILIFIDGELQVFPKPPVEIDGRTLVPLRAIFEALGAKVDWDEATQTVTATKDGNIIQLTIGSKVAYKNGQKINLDVPAQLFNGDTTMVPIRFVSEALGAKVGWDPYSNSVVISNQ</sequence>
<feature type="signal peptide" evidence="1">
    <location>
        <begin position="1"/>
        <end position="30"/>
    </location>
</feature>
<dbReference type="InterPro" id="IPR036582">
    <property type="entry name" value="Mao_N_sf"/>
</dbReference>
<accession>A0ABY4WB63</accession>
<evidence type="ECO:0000259" key="2">
    <source>
        <dbReference type="Pfam" id="PF07833"/>
    </source>
</evidence>
<feature type="chain" id="PRO_5047429620" evidence="1">
    <location>
        <begin position="31"/>
        <end position="638"/>
    </location>
</feature>
<dbReference type="Pfam" id="PF07833">
    <property type="entry name" value="Cu_amine_oxidN1"/>
    <property type="match status" value="1"/>
</dbReference>